<evidence type="ECO:0000256" key="2">
    <source>
        <dbReference type="SAM" id="Phobius"/>
    </source>
</evidence>
<evidence type="ECO:0000313" key="5">
    <source>
        <dbReference type="Proteomes" id="UP000574390"/>
    </source>
</evidence>
<feature type="chain" id="PRO_5029885127" evidence="3">
    <location>
        <begin position="18"/>
        <end position="117"/>
    </location>
</feature>
<dbReference type="Proteomes" id="UP000574390">
    <property type="component" value="Unassembled WGS sequence"/>
</dbReference>
<reference evidence="4 5" key="1">
    <citation type="submission" date="2020-04" db="EMBL/GenBank/DDBJ databases">
        <title>Perkinsus olseni comparative genomics.</title>
        <authorList>
            <person name="Bogema D.R."/>
        </authorList>
    </citation>
    <scope>NUCLEOTIDE SEQUENCE [LARGE SCALE GENOMIC DNA]</scope>
    <source>
        <strain evidence="4">ATCC PRA-205</strain>
    </source>
</reference>
<dbReference type="EMBL" id="JABANM010013257">
    <property type="protein sequence ID" value="KAF4734635.1"/>
    <property type="molecule type" value="Genomic_DNA"/>
</dbReference>
<keyword evidence="3" id="KW-0732">Signal</keyword>
<evidence type="ECO:0000256" key="3">
    <source>
        <dbReference type="SAM" id="SignalP"/>
    </source>
</evidence>
<comment type="caution">
    <text evidence="4">The sequence shown here is derived from an EMBL/GenBank/DDBJ whole genome shotgun (WGS) entry which is preliminary data.</text>
</comment>
<evidence type="ECO:0000256" key="1">
    <source>
        <dbReference type="SAM" id="MobiDB-lite"/>
    </source>
</evidence>
<dbReference type="AlphaFoldDB" id="A0A7J6SPK4"/>
<feature type="compositionally biased region" description="Basic and acidic residues" evidence="1">
    <location>
        <begin position="72"/>
        <end position="90"/>
    </location>
</feature>
<feature type="region of interest" description="Disordered" evidence="1">
    <location>
        <begin position="72"/>
        <end position="107"/>
    </location>
</feature>
<keyword evidence="2" id="KW-1133">Transmembrane helix</keyword>
<keyword evidence="2" id="KW-0472">Membrane</keyword>
<keyword evidence="2" id="KW-0812">Transmembrane</keyword>
<proteinExistence type="predicted"/>
<name>A0A7J6SPK4_PEROL</name>
<feature type="transmembrane region" description="Helical" evidence="2">
    <location>
        <begin position="50"/>
        <end position="69"/>
    </location>
</feature>
<accession>A0A7J6SPK4</accession>
<gene>
    <name evidence="4" type="ORF">FOZ62_006228</name>
</gene>
<evidence type="ECO:0000313" key="4">
    <source>
        <dbReference type="EMBL" id="KAF4734635.1"/>
    </source>
</evidence>
<sequence>FLRSLAMVPILVHMVRADQIQNTSITSSAPLSFSSLPGSPEETEHNMKTLYTLLLLCMAFIAAAVCVRIRRAEAKRRSSRAGRADGDDMSKALMQYPTNTTDAGDGDGRPLAYYRVL</sequence>
<feature type="non-terminal residue" evidence="4">
    <location>
        <position position="1"/>
    </location>
</feature>
<feature type="signal peptide" evidence="3">
    <location>
        <begin position="1"/>
        <end position="17"/>
    </location>
</feature>
<protein>
    <submittedName>
        <fullName evidence="4">Uncharacterized protein</fullName>
    </submittedName>
</protein>
<organism evidence="4 5">
    <name type="scientific">Perkinsus olseni</name>
    <name type="common">Perkinsus atlanticus</name>
    <dbReference type="NCBI Taxonomy" id="32597"/>
    <lineage>
        <taxon>Eukaryota</taxon>
        <taxon>Sar</taxon>
        <taxon>Alveolata</taxon>
        <taxon>Perkinsozoa</taxon>
        <taxon>Perkinsea</taxon>
        <taxon>Perkinsida</taxon>
        <taxon>Perkinsidae</taxon>
        <taxon>Perkinsus</taxon>
    </lineage>
</organism>